<keyword evidence="2" id="KW-0560">Oxidoreductase</keyword>
<dbReference type="PANTHER" id="PTHR43639:SF1">
    <property type="entry name" value="SHORT-CHAIN DEHYDROGENASE_REDUCTASE FAMILY PROTEIN"/>
    <property type="match status" value="1"/>
</dbReference>
<dbReference type="InterPro" id="IPR036291">
    <property type="entry name" value="NAD(P)-bd_dom_sf"/>
</dbReference>
<keyword evidence="5" id="KW-1185">Reference proteome</keyword>
<dbReference type="InterPro" id="IPR020904">
    <property type="entry name" value="Sc_DH/Rdtase_CS"/>
</dbReference>
<dbReference type="AlphaFoldDB" id="A0A5Q0C7G6"/>
<dbReference type="EMBL" id="CP043498">
    <property type="protein sequence ID" value="QFY61255.1"/>
    <property type="molecule type" value="Genomic_DNA"/>
</dbReference>
<evidence type="ECO:0000256" key="2">
    <source>
        <dbReference type="ARBA" id="ARBA00023002"/>
    </source>
</evidence>
<evidence type="ECO:0000313" key="4">
    <source>
        <dbReference type="EMBL" id="QFY61255.1"/>
    </source>
</evidence>
<organism evidence="4 5">
    <name type="scientific">Rhizobium grahamii</name>
    <dbReference type="NCBI Taxonomy" id="1120045"/>
    <lineage>
        <taxon>Bacteria</taxon>
        <taxon>Pseudomonadati</taxon>
        <taxon>Pseudomonadota</taxon>
        <taxon>Alphaproteobacteria</taxon>
        <taxon>Hyphomicrobiales</taxon>
        <taxon>Rhizobiaceae</taxon>
        <taxon>Rhizobium/Agrobacterium group</taxon>
        <taxon>Rhizobium</taxon>
    </lineage>
</organism>
<dbReference type="Gene3D" id="3.40.50.720">
    <property type="entry name" value="NAD(P)-binding Rossmann-like Domain"/>
    <property type="match status" value="1"/>
</dbReference>
<dbReference type="SUPFAM" id="SSF51735">
    <property type="entry name" value="NAD(P)-binding Rossmann-fold domains"/>
    <property type="match status" value="1"/>
</dbReference>
<dbReference type="InterPro" id="IPR002347">
    <property type="entry name" value="SDR_fam"/>
</dbReference>
<dbReference type="PRINTS" id="PR00080">
    <property type="entry name" value="SDRFAMILY"/>
</dbReference>
<dbReference type="SMART" id="SM00822">
    <property type="entry name" value="PKS_KR"/>
    <property type="match status" value="1"/>
</dbReference>
<evidence type="ECO:0000259" key="3">
    <source>
        <dbReference type="SMART" id="SM00822"/>
    </source>
</evidence>
<dbReference type="NCBIfam" id="NF005559">
    <property type="entry name" value="PRK07231.1"/>
    <property type="match status" value="1"/>
</dbReference>
<comment type="similarity">
    <text evidence="1">Belongs to the short-chain dehydrogenases/reductases (SDR) family.</text>
</comment>
<dbReference type="KEGG" id="rgr:FZ934_13105"/>
<protein>
    <submittedName>
        <fullName evidence="4">3-oxoacyl-ACP reductase FabG</fullName>
    </submittedName>
</protein>
<gene>
    <name evidence="4" type="ORF">FZ934_13105</name>
</gene>
<dbReference type="InterPro" id="IPR057326">
    <property type="entry name" value="KR_dom"/>
</dbReference>
<proteinExistence type="inferred from homology"/>
<reference evidence="4 5" key="1">
    <citation type="submission" date="2019-08" db="EMBL/GenBank/DDBJ databases">
        <title>Prosopis cineraria nodule microbiome.</title>
        <authorList>
            <person name="Ali R."/>
            <person name="Chaluvadi S.R."/>
            <person name="Wang X."/>
        </authorList>
    </citation>
    <scope>NUCLEOTIDE SEQUENCE [LARGE SCALE GENOMIC DNA]</scope>
    <source>
        <strain evidence="4 5">BG7</strain>
    </source>
</reference>
<dbReference type="OrthoDB" id="154414at2"/>
<dbReference type="PROSITE" id="PS00061">
    <property type="entry name" value="ADH_SHORT"/>
    <property type="match status" value="1"/>
</dbReference>
<name>A0A5Q0C7G6_9HYPH</name>
<dbReference type="Pfam" id="PF13561">
    <property type="entry name" value="adh_short_C2"/>
    <property type="match status" value="1"/>
</dbReference>
<evidence type="ECO:0000256" key="1">
    <source>
        <dbReference type="ARBA" id="ARBA00006484"/>
    </source>
</evidence>
<dbReference type="PRINTS" id="PR00081">
    <property type="entry name" value="GDHRDH"/>
</dbReference>
<dbReference type="Proteomes" id="UP000326881">
    <property type="component" value="Chromosome"/>
</dbReference>
<dbReference type="PANTHER" id="PTHR43639">
    <property type="entry name" value="OXIDOREDUCTASE, SHORT-CHAIN DEHYDROGENASE/REDUCTASE FAMILY (AFU_ORTHOLOGUE AFUA_5G02870)"/>
    <property type="match status" value="1"/>
</dbReference>
<accession>A0A5Q0C7G6</accession>
<evidence type="ECO:0000313" key="5">
    <source>
        <dbReference type="Proteomes" id="UP000326881"/>
    </source>
</evidence>
<sequence>MTKPLHEKVAIVTGGSRGIGAAIVRRLAADGAAVAFTYANSSEKADAIVAEIEGSGGKALAIKADSADAAALRKAIDRAVDHFGALDILVNNAGILLLNKLEDFPLEDFDRMFAVNVRAVFAGTQAAARHMHEGGRIITIGSVVADRSGFPTSSVYSMTKGAVAAMTRGLARDLGPRGITVNTIQPGPTETDMNSDPASHEMLKGLMALGRLGEDREIAGLAAYLASPEAAFITGASLTIDGGYLA</sequence>
<dbReference type="GO" id="GO:0016491">
    <property type="term" value="F:oxidoreductase activity"/>
    <property type="evidence" value="ECO:0007669"/>
    <property type="project" value="UniProtKB-KW"/>
</dbReference>
<dbReference type="FunFam" id="3.40.50.720:FF:000084">
    <property type="entry name" value="Short-chain dehydrogenase reductase"/>
    <property type="match status" value="1"/>
</dbReference>
<feature type="domain" description="Ketoreductase" evidence="3">
    <location>
        <begin position="8"/>
        <end position="187"/>
    </location>
</feature>